<dbReference type="SUPFAM" id="SSF142984">
    <property type="entry name" value="Nqo1 middle domain-like"/>
    <property type="match status" value="1"/>
</dbReference>
<evidence type="ECO:0000313" key="17">
    <source>
        <dbReference type="EMBL" id="KYG68236.1"/>
    </source>
</evidence>
<evidence type="ECO:0000313" key="18">
    <source>
        <dbReference type="Proteomes" id="UP000075391"/>
    </source>
</evidence>
<dbReference type="GO" id="GO:0051287">
    <property type="term" value="F:NAD binding"/>
    <property type="evidence" value="ECO:0007669"/>
    <property type="project" value="UniProtKB-UniRule"/>
</dbReference>
<evidence type="ECO:0000313" key="16">
    <source>
        <dbReference type="EMBL" id="KYG62049.1"/>
    </source>
</evidence>
<accession>A0A150WG80</accession>
<dbReference type="NCBIfam" id="TIGR01959">
    <property type="entry name" value="nuoF_fam"/>
    <property type="match status" value="1"/>
</dbReference>
<dbReference type="Gene3D" id="3.10.20.600">
    <property type="match status" value="1"/>
</dbReference>
<evidence type="ECO:0000256" key="9">
    <source>
        <dbReference type="ARBA" id="ARBA00022967"/>
    </source>
</evidence>
<evidence type="ECO:0000256" key="10">
    <source>
        <dbReference type="ARBA" id="ARBA00023004"/>
    </source>
</evidence>
<dbReference type="InterPro" id="IPR054765">
    <property type="entry name" value="SLBB_dom"/>
</dbReference>
<proteinExistence type="inferred from homology"/>
<dbReference type="SUPFAM" id="SSF140490">
    <property type="entry name" value="Nqo1C-terminal domain-like"/>
    <property type="match status" value="1"/>
</dbReference>
<dbReference type="InterPro" id="IPR037225">
    <property type="entry name" value="Nuo51_FMN-bd_sf"/>
</dbReference>
<dbReference type="FunFam" id="3.40.50.11540:FF:000001">
    <property type="entry name" value="NADH dehydrogenase [ubiquinone] flavoprotein 1, mitochondrial"/>
    <property type="match status" value="1"/>
</dbReference>
<keyword evidence="12 14" id="KW-0520">NAD</keyword>
<keyword evidence="5 14" id="KW-0285">Flavoprotein</keyword>
<evidence type="ECO:0000259" key="15">
    <source>
        <dbReference type="SMART" id="SM00928"/>
    </source>
</evidence>
<dbReference type="InterPro" id="IPR019575">
    <property type="entry name" value="Nuop51_4Fe4S-bd"/>
</dbReference>
<dbReference type="OrthoDB" id="5287983at2"/>
<dbReference type="Gene3D" id="3.40.50.11540">
    <property type="entry name" value="NADH-ubiquinone oxidoreductase 51kDa subunit"/>
    <property type="match status" value="1"/>
</dbReference>
<sequence>MAETKLLTEFYHLPEYQTLAGYKAKGGYETLPKALKMQPQQIIDEVKASGLRGRGGAGFPTGMKWGFLPKNGEPRYLLCNADEGEPGTFKDRMMMERAPHQLIEGMIISGFAVGSNKGYIYVRGEYVYPIECLNKAIKEAYAAGLLGKNILGSGFDFDLDVYRGAGAYICGEETGMISSLEGLKGQPKLKPPFPAVQGYLRKPTIVNNVETLAAVTYIVRDGAQTYRKHGTEKSAGTKLFSLSGNVMTPGNYEVPLGYPLMDLLMKEGGGMKPGRKLKAVIPGGSSAPVLTAEEVAKANLDYESLAGLGTMLGSGAVIVIDDSQCMVDMLGVLTHFYAHESCGQCTPCREGTGWLNKILHSILEGRGRLQDIDLLIKVADNMKGKTICALSDAAALPVLSFVTKFRDEFEFYVREGRSKVKGTTYAEMHH</sequence>
<dbReference type="FunFam" id="1.20.1440.230:FF:000001">
    <property type="entry name" value="Mitochondrial NADH dehydrogenase flavoprotein 1"/>
    <property type="match status" value="1"/>
</dbReference>
<keyword evidence="8 14" id="KW-0479">Metal-binding</keyword>
<organism evidence="16 18">
    <name type="scientific">Bdellovibrio bacteriovorus</name>
    <dbReference type="NCBI Taxonomy" id="959"/>
    <lineage>
        <taxon>Bacteria</taxon>
        <taxon>Pseudomonadati</taxon>
        <taxon>Bdellovibrionota</taxon>
        <taxon>Bdellovibrionia</taxon>
        <taxon>Bdellovibrionales</taxon>
        <taxon>Pseudobdellovibrionaceae</taxon>
        <taxon>Bdellovibrio</taxon>
    </lineage>
</organism>
<dbReference type="Gene3D" id="6.10.250.1450">
    <property type="match status" value="1"/>
</dbReference>
<dbReference type="GO" id="GO:0048038">
    <property type="term" value="F:quinone binding"/>
    <property type="evidence" value="ECO:0007669"/>
    <property type="project" value="UniProtKB-KW"/>
</dbReference>
<keyword evidence="6 14" id="KW-0288">FMN</keyword>
<keyword evidence="9" id="KW-1278">Translocase</keyword>
<reference evidence="18 19" key="1">
    <citation type="submission" date="2016-03" db="EMBL/GenBank/DDBJ databases">
        <authorList>
            <person name="Ploux O."/>
        </authorList>
    </citation>
    <scope>NUCLEOTIDE SEQUENCE [LARGE SCALE GENOMIC DNA]</scope>
    <source>
        <strain evidence="16 18">BER2</strain>
        <strain evidence="17 19">EC13</strain>
    </source>
</reference>
<dbReference type="Proteomes" id="UP000075391">
    <property type="component" value="Unassembled WGS sequence"/>
</dbReference>
<dbReference type="GO" id="GO:0051539">
    <property type="term" value="F:4 iron, 4 sulfur cluster binding"/>
    <property type="evidence" value="ECO:0007669"/>
    <property type="project" value="UniProtKB-UniRule"/>
</dbReference>
<keyword evidence="7 14" id="KW-0874">Quinone</keyword>
<keyword evidence="10 14" id="KW-0408">Iron</keyword>
<dbReference type="Pfam" id="PF10589">
    <property type="entry name" value="NADH_4Fe-4S"/>
    <property type="match status" value="1"/>
</dbReference>
<evidence type="ECO:0000256" key="5">
    <source>
        <dbReference type="ARBA" id="ARBA00022630"/>
    </source>
</evidence>
<evidence type="ECO:0000256" key="1">
    <source>
        <dbReference type="ARBA" id="ARBA00001917"/>
    </source>
</evidence>
<feature type="domain" description="NADH-ubiquinone oxidoreductase 51kDa subunit iron-sulphur binding" evidence="15">
    <location>
        <begin position="327"/>
        <end position="372"/>
    </location>
</feature>
<evidence type="ECO:0000256" key="12">
    <source>
        <dbReference type="ARBA" id="ARBA00023027"/>
    </source>
</evidence>
<comment type="cofactor">
    <cofactor evidence="1 14">
        <name>FMN</name>
        <dbReference type="ChEBI" id="CHEBI:58210"/>
    </cofactor>
</comment>
<evidence type="ECO:0000256" key="2">
    <source>
        <dbReference type="ARBA" id="ARBA00001966"/>
    </source>
</evidence>
<dbReference type="InterPro" id="IPR011538">
    <property type="entry name" value="Nuo51_FMN-bd"/>
</dbReference>
<comment type="similarity">
    <text evidence="3 14">Belongs to the complex I 51 kDa subunit family.</text>
</comment>
<dbReference type="SUPFAM" id="SSF142019">
    <property type="entry name" value="Nqo1 FMN-binding domain-like"/>
    <property type="match status" value="1"/>
</dbReference>
<dbReference type="Gene3D" id="1.20.1440.230">
    <property type="entry name" value="NADH-ubiquinone oxidoreductase 51kDa subunit, iron-sulphur binding domain"/>
    <property type="match status" value="1"/>
</dbReference>
<dbReference type="SMART" id="SM00928">
    <property type="entry name" value="NADH_4Fe-4S"/>
    <property type="match status" value="1"/>
</dbReference>
<dbReference type="PROSITE" id="PS00645">
    <property type="entry name" value="COMPLEX1_51K_2"/>
    <property type="match status" value="1"/>
</dbReference>
<dbReference type="InterPro" id="IPR001949">
    <property type="entry name" value="NADH-UbQ_OxRdtase_51kDa_CS"/>
</dbReference>
<keyword evidence="4 14" id="KW-0004">4Fe-4S</keyword>
<dbReference type="PANTHER" id="PTHR43578:SF3">
    <property type="entry name" value="NADH-QUINONE OXIDOREDUCTASE SUBUNIT F"/>
    <property type="match status" value="1"/>
</dbReference>
<evidence type="ECO:0000256" key="8">
    <source>
        <dbReference type="ARBA" id="ARBA00022723"/>
    </source>
</evidence>
<evidence type="ECO:0000256" key="4">
    <source>
        <dbReference type="ARBA" id="ARBA00022485"/>
    </source>
</evidence>
<evidence type="ECO:0000256" key="13">
    <source>
        <dbReference type="ARBA" id="ARBA00047712"/>
    </source>
</evidence>
<comment type="function">
    <text evidence="14">NDH-1 shuttles electrons from NADH, via FMN and iron-sulfur (Fe-S) centers, to quinones in the respiratory chain.</text>
</comment>
<name>A0A150WG80_BDEBC</name>
<dbReference type="EMBL" id="LUKD01000001">
    <property type="protein sequence ID" value="KYG68236.1"/>
    <property type="molecule type" value="Genomic_DNA"/>
</dbReference>
<dbReference type="PANTHER" id="PTHR43578">
    <property type="entry name" value="NADH-QUINONE OXIDOREDUCTASE SUBUNIT F"/>
    <property type="match status" value="1"/>
</dbReference>
<gene>
    <name evidence="16" type="ORF">AZI85_07555</name>
    <name evidence="17" type="ORF">AZI87_02980</name>
</gene>
<keyword evidence="11 14" id="KW-0411">Iron-sulfur</keyword>
<dbReference type="NCBIfam" id="NF010120">
    <property type="entry name" value="PRK13596.1"/>
    <property type="match status" value="1"/>
</dbReference>
<dbReference type="Proteomes" id="UP000075799">
    <property type="component" value="Unassembled WGS sequence"/>
</dbReference>
<dbReference type="GO" id="GO:0046872">
    <property type="term" value="F:metal ion binding"/>
    <property type="evidence" value="ECO:0007669"/>
    <property type="project" value="UniProtKB-KW"/>
</dbReference>
<dbReference type="InterPro" id="IPR037207">
    <property type="entry name" value="Nuop51_4Fe4S-bd_sf"/>
</dbReference>
<evidence type="ECO:0000256" key="6">
    <source>
        <dbReference type="ARBA" id="ARBA00022643"/>
    </source>
</evidence>
<evidence type="ECO:0000256" key="7">
    <source>
        <dbReference type="ARBA" id="ARBA00022719"/>
    </source>
</evidence>
<dbReference type="FunFam" id="3.10.20.600:FF:000003">
    <property type="entry name" value="NADH-quinone oxidoreductase subunit F"/>
    <property type="match status" value="1"/>
</dbReference>
<comment type="cofactor">
    <cofactor evidence="2 14">
        <name>[4Fe-4S] cluster</name>
        <dbReference type="ChEBI" id="CHEBI:49883"/>
    </cofactor>
</comment>
<dbReference type="Pfam" id="PF22461">
    <property type="entry name" value="SLBB_2"/>
    <property type="match status" value="1"/>
</dbReference>
<dbReference type="InterPro" id="IPR011537">
    <property type="entry name" value="NADH-UbQ_OxRdtase_suF"/>
</dbReference>
<dbReference type="EMBL" id="LUKF01000016">
    <property type="protein sequence ID" value="KYG62049.1"/>
    <property type="molecule type" value="Genomic_DNA"/>
</dbReference>
<dbReference type="Pfam" id="PF01512">
    <property type="entry name" value="Complex1_51K"/>
    <property type="match status" value="1"/>
</dbReference>
<comment type="catalytic activity">
    <reaction evidence="13 14">
        <text>a quinone + NADH + 5 H(+)(in) = a quinol + NAD(+) + 4 H(+)(out)</text>
        <dbReference type="Rhea" id="RHEA:57888"/>
        <dbReference type="ChEBI" id="CHEBI:15378"/>
        <dbReference type="ChEBI" id="CHEBI:24646"/>
        <dbReference type="ChEBI" id="CHEBI:57540"/>
        <dbReference type="ChEBI" id="CHEBI:57945"/>
        <dbReference type="ChEBI" id="CHEBI:132124"/>
    </reaction>
</comment>
<evidence type="ECO:0000256" key="11">
    <source>
        <dbReference type="ARBA" id="ARBA00023014"/>
    </source>
</evidence>
<evidence type="ECO:0000313" key="19">
    <source>
        <dbReference type="Proteomes" id="UP000075799"/>
    </source>
</evidence>
<evidence type="ECO:0000256" key="3">
    <source>
        <dbReference type="ARBA" id="ARBA00007523"/>
    </source>
</evidence>
<evidence type="ECO:0000256" key="14">
    <source>
        <dbReference type="RuleBase" id="RU364066"/>
    </source>
</evidence>
<dbReference type="EC" id="7.1.1.-" evidence="14"/>
<comment type="caution">
    <text evidence="16">The sequence shown here is derived from an EMBL/GenBank/DDBJ whole genome shotgun (WGS) entry which is preliminary data.</text>
</comment>
<dbReference type="GO" id="GO:0008137">
    <property type="term" value="F:NADH dehydrogenase (ubiquinone) activity"/>
    <property type="evidence" value="ECO:0007669"/>
    <property type="project" value="InterPro"/>
</dbReference>
<dbReference type="RefSeq" id="WP_063204933.1">
    <property type="nucleotide sequence ID" value="NZ_CP168967.1"/>
</dbReference>
<dbReference type="GO" id="GO:0010181">
    <property type="term" value="F:FMN binding"/>
    <property type="evidence" value="ECO:0007669"/>
    <property type="project" value="InterPro"/>
</dbReference>
<dbReference type="AlphaFoldDB" id="A0A150WG80"/>
<protein>
    <recommendedName>
        <fullName evidence="14">NADH-quinone oxidoreductase subunit F</fullName>
        <ecNumber evidence="14">7.1.1.-</ecNumber>
    </recommendedName>
</protein>